<evidence type="ECO:0000256" key="1">
    <source>
        <dbReference type="ARBA" id="ARBA00022737"/>
    </source>
</evidence>
<dbReference type="PANTHER" id="PTHR32305:SF15">
    <property type="entry name" value="PROTEIN RHSA-RELATED"/>
    <property type="match status" value="1"/>
</dbReference>
<name>A0ABT0YXC6_9BURK</name>
<feature type="domain" description="Teneurin-like YD-shell" evidence="2">
    <location>
        <begin position="721"/>
        <end position="825"/>
    </location>
</feature>
<keyword evidence="1" id="KW-0677">Repeat</keyword>
<evidence type="ECO:0000313" key="3">
    <source>
        <dbReference type="EMBL" id="MCM5682984.1"/>
    </source>
</evidence>
<comment type="caution">
    <text evidence="3">The sequence shown here is derived from an EMBL/GenBank/DDBJ whole genome shotgun (WGS) entry which is preliminary data.</text>
</comment>
<dbReference type="Pfam" id="PF25023">
    <property type="entry name" value="TEN_YD-shell"/>
    <property type="match status" value="1"/>
</dbReference>
<dbReference type="NCBIfam" id="TIGR01643">
    <property type="entry name" value="YD_repeat_2x"/>
    <property type="match status" value="3"/>
</dbReference>
<sequence>MALSFLLQMAAAHAQVLPPERSWYSDSQLSCDFQNKILFQSPFPGDSPHDVWEQYVAKLNERCSGQAGALYTVSFSTNECTPTINVSSNGTNPRAYAVAYGCTYRARRTPKPSCGSQSSCVVSEYDQTLPAAMKFCVVSGMGNGSQFTLTGTASYGECMCPEGTTYVAEASRCVQIRDHYHDKPQSCEPHYGRPIYPLTGSKRNEIELGRWLGESLKLVYDTRRKVPSTSATMPFNLAPPPSFGALWESSVHKKLVFQSGSKPTIQASRGAGRWVSFVQGSSGSYLPDADVADSLTSVSGSWRYFDAARGAYETYNSTGQLLNIKAASGSVHTYAYSNTSTPASVAPVPGLLLSVQDQHGRTISFTYEKPPEASLPIRIKQLTAPAQQTIQFAYDSHGNLHRITWPDEKQQQFLYENAAHPWALTGILDENNVRTVTYGYDTEGRAISTEAAGGVDKYTVSWAAAPKWQVTETYDAQAAVMWRHHRWLQPEGTLVTQPNGQSVGLETTSIQGASRLTSKSQPAGSGCAASTRTTEYDAQGNAVRRDDFTSKRICYAYDPSRNLQSARVEGLSNTSMCESSMGAGATLPAGSRKVCTQWHPDLRLETRVAEPGRITTVVYNGRPDPFSGNAVASCAPSSALLPDGKRIAVVCKRVEQATTDANGSQGFSASLAAGVPARTWSYTYNAYGQVLSEDGPRTDVADVTTYEYYPDTTPEWTRGDLKQVTNAAGQVIRHTRYNPHGQVLQSVDANGVVSDSTYDLRQRLTSVTVAGQTTSYTYEPAGLLKRVTQPDASYVEYHYDDAHRLTGLSDQAGNTITYTLDNAGNRTAEQVTDPEGVLARNLSRAFDALGRVQQSTGFINEAWKGTE</sequence>
<dbReference type="PANTHER" id="PTHR32305">
    <property type="match status" value="1"/>
</dbReference>
<organism evidence="3 4">
    <name type="scientific">Caldimonas mangrovi</name>
    <dbReference type="NCBI Taxonomy" id="2944811"/>
    <lineage>
        <taxon>Bacteria</taxon>
        <taxon>Pseudomonadati</taxon>
        <taxon>Pseudomonadota</taxon>
        <taxon>Betaproteobacteria</taxon>
        <taxon>Burkholderiales</taxon>
        <taxon>Sphaerotilaceae</taxon>
        <taxon>Caldimonas</taxon>
    </lineage>
</organism>
<gene>
    <name evidence="3" type="ORF">M8A51_26030</name>
</gene>
<protein>
    <submittedName>
        <fullName evidence="3">RHS repeat protein</fullName>
    </submittedName>
</protein>
<dbReference type="RefSeq" id="WP_251781536.1">
    <property type="nucleotide sequence ID" value="NZ_JAMKFE010000034.1"/>
</dbReference>
<dbReference type="Proteomes" id="UP001165541">
    <property type="component" value="Unassembled WGS sequence"/>
</dbReference>
<keyword evidence="4" id="KW-1185">Reference proteome</keyword>
<dbReference type="InterPro" id="IPR006530">
    <property type="entry name" value="YD"/>
</dbReference>
<dbReference type="Gene3D" id="2.180.10.10">
    <property type="entry name" value="RHS repeat-associated core"/>
    <property type="match status" value="2"/>
</dbReference>
<accession>A0ABT0YXC6</accession>
<evidence type="ECO:0000259" key="2">
    <source>
        <dbReference type="Pfam" id="PF25023"/>
    </source>
</evidence>
<reference evidence="3" key="1">
    <citation type="submission" date="2022-05" db="EMBL/GenBank/DDBJ databases">
        <title>Schlegelella sp. nov., isolated from mangrove soil.</title>
        <authorList>
            <person name="Liu Y."/>
            <person name="Ge X."/>
            <person name="Liu W."/>
        </authorList>
    </citation>
    <scope>NUCLEOTIDE SEQUENCE</scope>
    <source>
        <strain evidence="3">S2-27</strain>
    </source>
</reference>
<dbReference type="InterPro" id="IPR056823">
    <property type="entry name" value="TEN-like_YD-shell"/>
</dbReference>
<dbReference type="InterPro" id="IPR050708">
    <property type="entry name" value="T6SS_VgrG/RHS"/>
</dbReference>
<proteinExistence type="predicted"/>
<evidence type="ECO:0000313" key="4">
    <source>
        <dbReference type="Proteomes" id="UP001165541"/>
    </source>
</evidence>
<dbReference type="EMBL" id="JAMKFE010000034">
    <property type="protein sequence ID" value="MCM5682984.1"/>
    <property type="molecule type" value="Genomic_DNA"/>
</dbReference>